<evidence type="ECO:0000256" key="12">
    <source>
        <dbReference type="ARBA" id="ARBA00023136"/>
    </source>
</evidence>
<accession>A0A7S0VVN7</accession>
<evidence type="ECO:0000256" key="7">
    <source>
        <dbReference type="ARBA" id="ARBA00022597"/>
    </source>
</evidence>
<feature type="transmembrane region" description="Helical" evidence="13">
    <location>
        <begin position="110"/>
        <end position="129"/>
    </location>
</feature>
<dbReference type="Pfam" id="PF03083">
    <property type="entry name" value="MtN3_slv"/>
    <property type="match status" value="1"/>
</dbReference>
<dbReference type="GO" id="GO:0000139">
    <property type="term" value="C:Golgi membrane"/>
    <property type="evidence" value="ECO:0007669"/>
    <property type="project" value="UniProtKB-SubCell"/>
</dbReference>
<keyword evidence="5" id="KW-0813">Transport</keyword>
<evidence type="ECO:0000256" key="5">
    <source>
        <dbReference type="ARBA" id="ARBA00022448"/>
    </source>
</evidence>
<evidence type="ECO:0000256" key="10">
    <source>
        <dbReference type="ARBA" id="ARBA00022989"/>
    </source>
</evidence>
<keyword evidence="6" id="KW-1003">Cell membrane</keyword>
<feature type="transmembrane region" description="Helical" evidence="13">
    <location>
        <begin position="172"/>
        <end position="190"/>
    </location>
</feature>
<dbReference type="GO" id="GO:0051119">
    <property type="term" value="F:sugar transmembrane transporter activity"/>
    <property type="evidence" value="ECO:0007669"/>
    <property type="project" value="InterPro"/>
</dbReference>
<feature type="transmembrane region" description="Helical" evidence="13">
    <location>
        <begin position="54"/>
        <end position="71"/>
    </location>
</feature>
<dbReference type="Gene3D" id="1.20.1280.290">
    <property type="match status" value="2"/>
</dbReference>
<comment type="subcellular location">
    <subcellularLocation>
        <location evidence="1">Cell membrane</location>
        <topology evidence="1">Multi-pass membrane protein</topology>
    </subcellularLocation>
    <subcellularLocation>
        <location evidence="2">Golgi apparatus membrane</location>
        <topology evidence="2">Multi-pass membrane protein</topology>
    </subcellularLocation>
</comment>
<keyword evidence="10 13" id="KW-1133">Transmembrane helix</keyword>
<dbReference type="EMBL" id="HBFN01022253">
    <property type="protein sequence ID" value="CAD8799315.1"/>
    <property type="molecule type" value="Transcribed_RNA"/>
</dbReference>
<evidence type="ECO:0000256" key="3">
    <source>
        <dbReference type="ARBA" id="ARBA00007809"/>
    </source>
</evidence>
<keyword evidence="11" id="KW-0333">Golgi apparatus</keyword>
<dbReference type="GO" id="GO:0005886">
    <property type="term" value="C:plasma membrane"/>
    <property type="evidence" value="ECO:0007669"/>
    <property type="project" value="UniProtKB-SubCell"/>
</dbReference>
<keyword evidence="7" id="KW-0762">Sugar transport</keyword>
<feature type="transmembrane region" description="Helical" evidence="13">
    <location>
        <begin position="12"/>
        <end position="33"/>
    </location>
</feature>
<keyword evidence="8 13" id="KW-0812">Transmembrane</keyword>
<evidence type="ECO:0000313" key="14">
    <source>
        <dbReference type="EMBL" id="CAD8799315.1"/>
    </source>
</evidence>
<evidence type="ECO:0000256" key="1">
    <source>
        <dbReference type="ARBA" id="ARBA00004651"/>
    </source>
</evidence>
<evidence type="ECO:0000256" key="13">
    <source>
        <dbReference type="SAM" id="Phobius"/>
    </source>
</evidence>
<reference evidence="14" key="1">
    <citation type="submission" date="2021-01" db="EMBL/GenBank/DDBJ databases">
        <authorList>
            <person name="Corre E."/>
            <person name="Pelletier E."/>
            <person name="Niang G."/>
            <person name="Scheremetjew M."/>
            <person name="Finn R."/>
            <person name="Kale V."/>
            <person name="Holt S."/>
            <person name="Cochrane G."/>
            <person name="Meng A."/>
            <person name="Brown T."/>
            <person name="Cohen L."/>
        </authorList>
    </citation>
    <scope>NUCLEOTIDE SEQUENCE</scope>
    <source>
        <strain evidence="14">CCMP443</strain>
    </source>
</reference>
<feature type="transmembrane region" description="Helical" evidence="13">
    <location>
        <begin position="196"/>
        <end position="216"/>
    </location>
</feature>
<evidence type="ECO:0000256" key="9">
    <source>
        <dbReference type="ARBA" id="ARBA00022737"/>
    </source>
</evidence>
<protein>
    <recommendedName>
        <fullName evidence="4">Sugar transporter SWEET1</fullName>
    </recommendedName>
</protein>
<dbReference type="FunFam" id="1.20.1280.290:FF:000004">
    <property type="entry name" value="Sugar transporter SWEET"/>
    <property type="match status" value="1"/>
</dbReference>
<dbReference type="PANTHER" id="PTHR10791">
    <property type="entry name" value="RAG1-ACTIVATING PROTEIN 1"/>
    <property type="match status" value="1"/>
</dbReference>
<name>A0A7S0VVN7_9CRYP</name>
<evidence type="ECO:0000256" key="6">
    <source>
        <dbReference type="ARBA" id="ARBA00022475"/>
    </source>
</evidence>
<evidence type="ECO:0000256" key="4">
    <source>
        <dbReference type="ARBA" id="ARBA00021741"/>
    </source>
</evidence>
<keyword evidence="12 13" id="KW-0472">Membrane</keyword>
<dbReference type="InterPro" id="IPR004316">
    <property type="entry name" value="SWEET_rpt"/>
</dbReference>
<proteinExistence type="inferred from homology"/>
<keyword evidence="9" id="KW-0677">Repeat</keyword>
<dbReference type="AlphaFoldDB" id="A0A7S0VVN7"/>
<dbReference type="PANTHER" id="PTHR10791:SF30">
    <property type="entry name" value="SUGAR TRANSPORTER SWEET1"/>
    <property type="match status" value="1"/>
</dbReference>
<feature type="transmembrane region" description="Helical" evidence="13">
    <location>
        <begin position="135"/>
        <end position="160"/>
    </location>
</feature>
<evidence type="ECO:0000256" key="11">
    <source>
        <dbReference type="ARBA" id="ARBA00023034"/>
    </source>
</evidence>
<gene>
    <name evidence="14" type="ORF">HTEP1355_LOCUS12956</name>
</gene>
<dbReference type="InterPro" id="IPR047664">
    <property type="entry name" value="SWEET"/>
</dbReference>
<feature type="transmembrane region" description="Helical" evidence="13">
    <location>
        <begin position="77"/>
        <end position="98"/>
    </location>
</feature>
<sequence length="251" mass="26863">MAAAYNATATELFIMNVAAPTIGSLFSSALALGPMSAVLEARGKVELGDVNPDVFPVLMVNCIAWSIYSAIQSNAYIFSGNIPGVICGLFYTLSTYGLSAGPTRLKIEKLTLALATALILTCFATVTVWKAQQAAVLGLFSNALVFAVFSSPLTTLAEVLRTRNSVSINRPFGIIQVLNCFTWVAYSVYIHDMYLIIPNVFGLALGVVQCALMVVFPAKPLLKLSSSDPNLLANDVLSDYAERTPEPPQEP</sequence>
<comment type="similarity">
    <text evidence="3">Belongs to the SWEET sugar transporter family.</text>
</comment>
<evidence type="ECO:0000256" key="2">
    <source>
        <dbReference type="ARBA" id="ARBA00004653"/>
    </source>
</evidence>
<evidence type="ECO:0000256" key="8">
    <source>
        <dbReference type="ARBA" id="ARBA00022692"/>
    </source>
</evidence>
<organism evidence="14">
    <name type="scientific">Hemiselmis tepida</name>
    <dbReference type="NCBI Taxonomy" id="464990"/>
    <lineage>
        <taxon>Eukaryota</taxon>
        <taxon>Cryptophyceae</taxon>
        <taxon>Cryptomonadales</taxon>
        <taxon>Hemiselmidaceae</taxon>
        <taxon>Hemiselmis</taxon>
    </lineage>
</organism>